<protein>
    <recommendedName>
        <fullName evidence="3">tRNA/rRNA methyltransferase SpoU type domain-containing protein</fullName>
    </recommendedName>
</protein>
<sequence length="152" mass="15860">IFVGLAQVSEPGNLGTVFRTMDAVKGAGVILAGDSVDPFHPRSVKASMGAIFSLPVAPVSSVESLMTWARSRKLCVIASSAGANQSYWDAGYQLPALLLVGSERTGLSQDSLEKADMAVKIPMGGGASSLNLAVATGLLLYEIRRSRSFGDE</sequence>
<dbReference type="GO" id="GO:0006396">
    <property type="term" value="P:RNA processing"/>
    <property type="evidence" value="ECO:0007669"/>
    <property type="project" value="InterPro"/>
</dbReference>
<evidence type="ECO:0000259" key="3">
    <source>
        <dbReference type="Pfam" id="PF00588"/>
    </source>
</evidence>
<dbReference type="SUPFAM" id="SSF75217">
    <property type="entry name" value="alpha/beta knot"/>
    <property type="match status" value="1"/>
</dbReference>
<dbReference type="InterPro" id="IPR029028">
    <property type="entry name" value="Alpha/beta_knot_MTases"/>
</dbReference>
<comment type="caution">
    <text evidence="4">The sequence shown here is derived from an EMBL/GenBank/DDBJ whole genome shotgun (WGS) entry which is preliminary data.</text>
</comment>
<dbReference type="CDD" id="cd18095">
    <property type="entry name" value="SpoU-like_rRNA-MTase"/>
    <property type="match status" value="1"/>
</dbReference>
<dbReference type="GO" id="GO:0032259">
    <property type="term" value="P:methylation"/>
    <property type="evidence" value="ECO:0007669"/>
    <property type="project" value="UniProtKB-KW"/>
</dbReference>
<evidence type="ECO:0000313" key="4">
    <source>
        <dbReference type="EMBL" id="GAG34230.1"/>
    </source>
</evidence>
<proteinExistence type="predicted"/>
<gene>
    <name evidence="4" type="ORF">S01H1_68707</name>
</gene>
<keyword evidence="1" id="KW-0489">Methyltransferase</keyword>
<name>X0WUA4_9ZZZZ</name>
<dbReference type="InterPro" id="IPR051259">
    <property type="entry name" value="rRNA_Methyltransferase"/>
</dbReference>
<feature type="non-terminal residue" evidence="4">
    <location>
        <position position="1"/>
    </location>
</feature>
<dbReference type="PANTHER" id="PTHR43191">
    <property type="entry name" value="RRNA METHYLTRANSFERASE 3"/>
    <property type="match status" value="1"/>
</dbReference>
<reference evidence="4" key="1">
    <citation type="journal article" date="2014" name="Front. Microbiol.">
        <title>High frequency of phylogenetically diverse reductive dehalogenase-homologous genes in deep subseafloor sedimentary metagenomes.</title>
        <authorList>
            <person name="Kawai M."/>
            <person name="Futagami T."/>
            <person name="Toyoda A."/>
            <person name="Takaki Y."/>
            <person name="Nishi S."/>
            <person name="Hori S."/>
            <person name="Arai W."/>
            <person name="Tsubouchi T."/>
            <person name="Morono Y."/>
            <person name="Uchiyama I."/>
            <person name="Ito T."/>
            <person name="Fujiyama A."/>
            <person name="Inagaki F."/>
            <person name="Takami H."/>
        </authorList>
    </citation>
    <scope>NUCLEOTIDE SEQUENCE</scope>
    <source>
        <strain evidence="4">Expedition CK06-06</strain>
    </source>
</reference>
<evidence type="ECO:0000256" key="1">
    <source>
        <dbReference type="ARBA" id="ARBA00022603"/>
    </source>
</evidence>
<dbReference type="AlphaFoldDB" id="X0WUA4"/>
<accession>X0WUA4</accession>
<evidence type="ECO:0000256" key="2">
    <source>
        <dbReference type="ARBA" id="ARBA00022679"/>
    </source>
</evidence>
<dbReference type="InterPro" id="IPR001537">
    <property type="entry name" value="SpoU_MeTrfase"/>
</dbReference>
<dbReference type="Gene3D" id="3.40.1280.10">
    <property type="match status" value="1"/>
</dbReference>
<keyword evidence="2" id="KW-0808">Transferase</keyword>
<dbReference type="PANTHER" id="PTHR43191:SF2">
    <property type="entry name" value="RRNA METHYLTRANSFERASE 3, MITOCHONDRIAL"/>
    <property type="match status" value="1"/>
</dbReference>
<dbReference type="GO" id="GO:0003723">
    <property type="term" value="F:RNA binding"/>
    <property type="evidence" value="ECO:0007669"/>
    <property type="project" value="InterPro"/>
</dbReference>
<dbReference type="InterPro" id="IPR029026">
    <property type="entry name" value="tRNA_m1G_MTases_N"/>
</dbReference>
<dbReference type="Pfam" id="PF00588">
    <property type="entry name" value="SpoU_methylase"/>
    <property type="match status" value="1"/>
</dbReference>
<feature type="domain" description="tRNA/rRNA methyltransferase SpoU type" evidence="3">
    <location>
        <begin position="2"/>
        <end position="141"/>
    </location>
</feature>
<dbReference type="EMBL" id="BARS01045572">
    <property type="protein sequence ID" value="GAG34230.1"/>
    <property type="molecule type" value="Genomic_DNA"/>
</dbReference>
<dbReference type="GO" id="GO:0008173">
    <property type="term" value="F:RNA methyltransferase activity"/>
    <property type="evidence" value="ECO:0007669"/>
    <property type="project" value="InterPro"/>
</dbReference>
<organism evidence="4">
    <name type="scientific">marine sediment metagenome</name>
    <dbReference type="NCBI Taxonomy" id="412755"/>
    <lineage>
        <taxon>unclassified sequences</taxon>
        <taxon>metagenomes</taxon>
        <taxon>ecological metagenomes</taxon>
    </lineage>
</organism>